<organism evidence="11 12">
    <name type="scientific">Oopsacas minuta</name>
    <dbReference type="NCBI Taxonomy" id="111878"/>
    <lineage>
        <taxon>Eukaryota</taxon>
        <taxon>Metazoa</taxon>
        <taxon>Porifera</taxon>
        <taxon>Hexactinellida</taxon>
        <taxon>Hexasterophora</taxon>
        <taxon>Lyssacinosida</taxon>
        <taxon>Leucopsacidae</taxon>
        <taxon>Oopsacas</taxon>
    </lineage>
</organism>
<evidence type="ECO:0000256" key="2">
    <source>
        <dbReference type="ARBA" id="ARBA00022723"/>
    </source>
</evidence>
<gene>
    <name evidence="11" type="ORF">LOD99_10127</name>
</gene>
<dbReference type="PROSITE" id="PS00509">
    <property type="entry name" value="RAS_GTPASE_ACTIV_1"/>
    <property type="match status" value="1"/>
</dbReference>
<comment type="caution">
    <text evidence="11">The sequence shown here is derived from an EMBL/GenBank/DDBJ whole genome shotgun (WGS) entry which is preliminary data.</text>
</comment>
<evidence type="ECO:0000256" key="7">
    <source>
        <dbReference type="SAM" id="MobiDB-lite"/>
    </source>
</evidence>
<feature type="region of interest" description="Disordered" evidence="7">
    <location>
        <begin position="724"/>
        <end position="749"/>
    </location>
</feature>
<keyword evidence="1" id="KW-0343">GTPase activation</keyword>
<evidence type="ECO:0000256" key="6">
    <source>
        <dbReference type="PROSITE-ProRule" id="PRU00432"/>
    </source>
</evidence>
<dbReference type="PANTHER" id="PTHR10194">
    <property type="entry name" value="RAS GTPASE-ACTIVATING PROTEINS"/>
    <property type="match status" value="1"/>
</dbReference>
<dbReference type="PROSITE" id="PS50004">
    <property type="entry name" value="C2"/>
    <property type="match status" value="2"/>
</dbReference>
<keyword evidence="2" id="KW-0479">Metal-binding</keyword>
<dbReference type="EMBL" id="JAKMXF010000019">
    <property type="protein sequence ID" value="KAI6661199.1"/>
    <property type="molecule type" value="Genomic_DNA"/>
</dbReference>
<feature type="domain" description="C2" evidence="9">
    <location>
        <begin position="106"/>
        <end position="231"/>
    </location>
</feature>
<dbReference type="GO" id="GO:0008270">
    <property type="term" value="F:zinc ion binding"/>
    <property type="evidence" value="ECO:0007669"/>
    <property type="project" value="UniProtKB-KW"/>
</dbReference>
<evidence type="ECO:0000256" key="4">
    <source>
        <dbReference type="ARBA" id="ARBA00022771"/>
    </source>
</evidence>
<dbReference type="SMART" id="SM00323">
    <property type="entry name" value="RasGAP"/>
    <property type="match status" value="1"/>
</dbReference>
<dbReference type="InterPro" id="IPR001849">
    <property type="entry name" value="PH_domain"/>
</dbReference>
<dbReference type="InterPro" id="IPR039360">
    <property type="entry name" value="Ras_GTPase"/>
</dbReference>
<dbReference type="InterPro" id="IPR001936">
    <property type="entry name" value="RasGAP_dom"/>
</dbReference>
<dbReference type="Pfam" id="PF00616">
    <property type="entry name" value="RasGAP"/>
    <property type="match status" value="1"/>
</dbReference>
<dbReference type="InterPro" id="IPR011993">
    <property type="entry name" value="PH-like_dom_sf"/>
</dbReference>
<dbReference type="PANTHER" id="PTHR10194:SF144">
    <property type="entry name" value="RASGAP-ACTIVATING-LIKE PROTEIN 1"/>
    <property type="match status" value="1"/>
</dbReference>
<dbReference type="PROSITE" id="PS50003">
    <property type="entry name" value="PH_DOMAIN"/>
    <property type="match status" value="1"/>
</dbReference>
<dbReference type="Pfam" id="PF00168">
    <property type="entry name" value="C2"/>
    <property type="match status" value="2"/>
</dbReference>
<sequence length="778" mass="88349">MTWYTGLSIEVSEAKSLEPGILLQACSLNPYCGVTVDNTKICRTATKFHTSTPLWTEEFYFHCPQKGFHYVTFTVTHDDTIKSRKLGRLMLSWEQIGSGPINGWFPLYEVKKSDEVQGEIYLAVAKFGSKLRVLVSEAKDLAAKDVGGSADPYCQLTFNGVTYKTKKLDRTRFPAWMESFDFPLASNQLNDSSSLVITVLDKDIIDDDFMGEVIIPFSEISNMDTAVGQWYSLLPRTRDRAVQESLGSLRIKVSLVREYLLRGEVYSPLREVMTAAVNDNFSQLFDLFSKNSVIPLGNTARNLMTFYLSADLVLPYLYCSYDHLLKLTSIPYLKNTLQYTIQRLLQEDKNCEIDPNKLSSTPDNKRISLAVLFDSPTTSAGEQLTTYLMTTMGAILSSESRCPILIRRALKQLFIMSADRFPDHENLPYLAVSGFLFLRFFAAAILSPKLFCLYDNFPNERASRSLTLLAKLVQSVANLTTAKEEYMRTFDDVIIEMHGKLKGFIKRLIDVPDQPVTDYKTKLQKQMSYDGYILISGILQKCKLSNIKFLGSIQTGINIKRRYFELTSNLLSYYTDSVSGNLKGSILVSDITHVEQMDPEALGFKYTLQLRIQSPEEKEPKYFFMIATSLNDMRAWLSTLTKCCLYNKNQTAIFHPGFFKRSSWSCCRNKEKTFVGCKATRQGVILGDWQDPLEQNFELQTIYSRLNLIHDQLPKLLQNEYNIPSTIPPEGETTSITTDPQDPSTIPSPPLPLNEPCLNLLKALESISTARNQCRKFC</sequence>
<dbReference type="SMART" id="SM00233">
    <property type="entry name" value="PH"/>
    <property type="match status" value="1"/>
</dbReference>
<evidence type="ECO:0000256" key="3">
    <source>
        <dbReference type="ARBA" id="ARBA00022737"/>
    </source>
</evidence>
<evidence type="ECO:0000259" key="9">
    <source>
        <dbReference type="PROSITE" id="PS50004"/>
    </source>
</evidence>
<dbReference type="InterPro" id="IPR000008">
    <property type="entry name" value="C2_dom"/>
</dbReference>
<proteinExistence type="predicted"/>
<reference evidence="11 12" key="1">
    <citation type="journal article" date="2023" name="BMC Biol.">
        <title>The compact genome of the sponge Oopsacas minuta (Hexactinellida) is lacking key metazoan core genes.</title>
        <authorList>
            <person name="Santini S."/>
            <person name="Schenkelaars Q."/>
            <person name="Jourda C."/>
            <person name="Duchesne M."/>
            <person name="Belahbib H."/>
            <person name="Rocher C."/>
            <person name="Selva M."/>
            <person name="Riesgo A."/>
            <person name="Vervoort M."/>
            <person name="Leys S.P."/>
            <person name="Kodjabachian L."/>
            <person name="Le Bivic A."/>
            <person name="Borchiellini C."/>
            <person name="Claverie J.M."/>
            <person name="Renard E."/>
        </authorList>
    </citation>
    <scope>NUCLEOTIDE SEQUENCE [LARGE SCALE GENOMIC DNA]</scope>
    <source>
        <strain evidence="11">SPO-2</strain>
    </source>
</reference>
<accession>A0AAV7KJ46</accession>
<evidence type="ECO:0000313" key="11">
    <source>
        <dbReference type="EMBL" id="KAI6661199.1"/>
    </source>
</evidence>
<dbReference type="SUPFAM" id="SSF48350">
    <property type="entry name" value="GTPase activation domain, GAP"/>
    <property type="match status" value="1"/>
</dbReference>
<dbReference type="PROSITE" id="PS50018">
    <property type="entry name" value="RAS_GTPASE_ACTIV_2"/>
    <property type="match status" value="1"/>
</dbReference>
<dbReference type="Gene3D" id="1.10.506.10">
    <property type="entry name" value="GTPase Activation - p120gap, domain 1"/>
    <property type="match status" value="1"/>
</dbReference>
<name>A0AAV7KJ46_9METZ</name>
<evidence type="ECO:0000256" key="5">
    <source>
        <dbReference type="ARBA" id="ARBA00022833"/>
    </source>
</evidence>
<keyword evidence="4 6" id="KW-0863">Zinc-finger</keyword>
<feature type="compositionally biased region" description="Polar residues" evidence="7">
    <location>
        <begin position="732"/>
        <end position="745"/>
    </location>
</feature>
<dbReference type="SUPFAM" id="SSF50729">
    <property type="entry name" value="PH domain-like"/>
    <property type="match status" value="1"/>
</dbReference>
<dbReference type="InterPro" id="IPR008936">
    <property type="entry name" value="Rho_GTPase_activation_prot"/>
</dbReference>
<feature type="domain" description="C2" evidence="9">
    <location>
        <begin position="1"/>
        <end position="105"/>
    </location>
</feature>
<evidence type="ECO:0000259" key="10">
    <source>
        <dbReference type="PROSITE" id="PS50018"/>
    </source>
</evidence>
<dbReference type="GO" id="GO:0005096">
    <property type="term" value="F:GTPase activator activity"/>
    <property type="evidence" value="ECO:0007669"/>
    <property type="project" value="UniProtKB-KW"/>
</dbReference>
<dbReference type="PROSITE" id="PS51113">
    <property type="entry name" value="ZF_BTK"/>
    <property type="match status" value="1"/>
</dbReference>
<dbReference type="Gene3D" id="2.60.40.150">
    <property type="entry name" value="C2 domain"/>
    <property type="match status" value="2"/>
</dbReference>
<feature type="domain" description="Ras-GAP" evidence="10">
    <location>
        <begin position="324"/>
        <end position="478"/>
    </location>
</feature>
<dbReference type="GO" id="GO:0035556">
    <property type="term" value="P:intracellular signal transduction"/>
    <property type="evidence" value="ECO:0007669"/>
    <property type="project" value="InterPro"/>
</dbReference>
<dbReference type="Pfam" id="PF00169">
    <property type="entry name" value="PH"/>
    <property type="match status" value="1"/>
</dbReference>
<dbReference type="Pfam" id="PF00779">
    <property type="entry name" value="BTK"/>
    <property type="match status" value="1"/>
</dbReference>
<evidence type="ECO:0000313" key="12">
    <source>
        <dbReference type="Proteomes" id="UP001165289"/>
    </source>
</evidence>
<keyword evidence="3" id="KW-0677">Repeat</keyword>
<keyword evidence="5" id="KW-0862">Zinc</keyword>
<protein>
    <submittedName>
        <fullName evidence="11">RasGAP-activating-like protein 1</fullName>
    </submittedName>
</protein>
<dbReference type="SUPFAM" id="SSF49562">
    <property type="entry name" value="C2 domain (Calcium/lipid-binding domain, CaLB)"/>
    <property type="match status" value="2"/>
</dbReference>
<evidence type="ECO:0000256" key="1">
    <source>
        <dbReference type="ARBA" id="ARBA00022468"/>
    </source>
</evidence>
<feature type="domain" description="PH" evidence="8">
    <location>
        <begin position="532"/>
        <end position="645"/>
    </location>
</feature>
<dbReference type="AlphaFoldDB" id="A0AAV7KJ46"/>
<keyword evidence="12" id="KW-1185">Reference proteome</keyword>
<dbReference type="SMART" id="SM00239">
    <property type="entry name" value="C2"/>
    <property type="match status" value="2"/>
</dbReference>
<dbReference type="Proteomes" id="UP001165289">
    <property type="component" value="Unassembled WGS sequence"/>
</dbReference>
<dbReference type="InterPro" id="IPR001562">
    <property type="entry name" value="Znf_Btk_motif"/>
</dbReference>
<evidence type="ECO:0000259" key="8">
    <source>
        <dbReference type="PROSITE" id="PS50003"/>
    </source>
</evidence>
<dbReference type="Gene3D" id="2.30.29.30">
    <property type="entry name" value="Pleckstrin-homology domain (PH domain)/Phosphotyrosine-binding domain (PTB)"/>
    <property type="match status" value="1"/>
</dbReference>
<dbReference type="InterPro" id="IPR035892">
    <property type="entry name" value="C2_domain_sf"/>
</dbReference>
<dbReference type="InterPro" id="IPR023152">
    <property type="entry name" value="RasGAP_CS"/>
</dbReference>
<dbReference type="SMART" id="SM00107">
    <property type="entry name" value="BTK"/>
    <property type="match status" value="1"/>
</dbReference>